<evidence type="ECO:0000256" key="1">
    <source>
        <dbReference type="SAM" id="Phobius"/>
    </source>
</evidence>
<proteinExistence type="predicted"/>
<accession>A0A401ZUR6</accession>
<dbReference type="EMBL" id="BIFR01000001">
    <property type="protein sequence ID" value="GCE10542.1"/>
    <property type="molecule type" value="Genomic_DNA"/>
</dbReference>
<keyword evidence="1" id="KW-1133">Transmembrane helix</keyword>
<feature type="transmembrane region" description="Helical" evidence="1">
    <location>
        <begin position="197"/>
        <end position="220"/>
    </location>
</feature>
<evidence type="ECO:0008006" key="4">
    <source>
        <dbReference type="Google" id="ProtNLM"/>
    </source>
</evidence>
<dbReference type="Proteomes" id="UP000287352">
    <property type="component" value="Unassembled WGS sequence"/>
</dbReference>
<dbReference type="OrthoDB" id="142316at2"/>
<name>A0A401ZUR6_9CHLR</name>
<organism evidence="2 3">
    <name type="scientific">Tengunoibacter tsumagoiensis</name>
    <dbReference type="NCBI Taxonomy" id="2014871"/>
    <lineage>
        <taxon>Bacteria</taxon>
        <taxon>Bacillati</taxon>
        <taxon>Chloroflexota</taxon>
        <taxon>Ktedonobacteria</taxon>
        <taxon>Ktedonobacterales</taxon>
        <taxon>Dictyobacteraceae</taxon>
        <taxon>Tengunoibacter</taxon>
    </lineage>
</organism>
<reference evidence="3" key="1">
    <citation type="submission" date="2018-12" db="EMBL/GenBank/DDBJ databases">
        <title>Tengunoibacter tsumagoiensis gen. nov., sp. nov., Dictyobacter kobayashii sp. nov., D. alpinus sp. nov., and D. joshuensis sp. nov. and description of Dictyobacteraceae fam. nov. within the order Ktedonobacterales isolated from Tengu-no-mugimeshi.</title>
        <authorList>
            <person name="Wang C.M."/>
            <person name="Zheng Y."/>
            <person name="Sakai Y."/>
            <person name="Toyoda A."/>
            <person name="Minakuchi Y."/>
            <person name="Abe K."/>
            <person name="Yokota A."/>
            <person name="Yabe S."/>
        </authorList>
    </citation>
    <scope>NUCLEOTIDE SEQUENCE [LARGE SCALE GENOMIC DNA]</scope>
    <source>
        <strain evidence="3">Uno3</strain>
    </source>
</reference>
<gene>
    <name evidence="2" type="ORF">KTT_04010</name>
</gene>
<evidence type="ECO:0000313" key="2">
    <source>
        <dbReference type="EMBL" id="GCE10542.1"/>
    </source>
</evidence>
<dbReference type="RefSeq" id="WP_126578137.1">
    <property type="nucleotide sequence ID" value="NZ_BIFR01000001.1"/>
</dbReference>
<sequence>MNVPRVFVSYYPPREPNLEQQLVQQLIADLRAAGAEVIVDGGRDTDEEFFQFIARELPTCQWVFFVQTLETLQAPRTRMLFSAGLKLKDQQGLQGLLRIIPSATETVPAPPEWADLTTYNLGQDYPKVLERLLFTLTQGSTGELSVNEIAPATPALPIKRVSHFSSPPPSYDRPLAPPPRLLKFKDMQYAISQRTKWILLVTISSLAIFVLIFSIVYNLLHQPQSPNPVVGYAYFTSSELFDDSGTKGVCDGITVILNNLNPPSSSNNYYAWLLPDNAHSEANVLSIGTLTYKNGIAQLTYSSPVHDNLLNHSRLLVTEESNTVTPSNPSPDKGTWRFTAEIPQSANSSMDMSGNNASMDMSSATQIDHMRHLLYGDPVLKKLNLQGGSTYWFRRNTMHIMQLAKDSRDTPNYSQTNAVKILDYIDGSQYVQPDVPQGTPLLADPHASQVGLLTRDQEHAQPQGYVNYLGVHLNGLINTPGTTNDERKQVFQINSALSQTEAQLNTIRQDAIKLANRTDDSNTLNDLYANSMNMYYGAFDPVSGNRQGGAIWIYDHIQHLALFTVTKYGA</sequence>
<protein>
    <recommendedName>
        <fullName evidence="4">TIR domain-containing protein</fullName>
    </recommendedName>
</protein>
<keyword evidence="1" id="KW-0812">Transmembrane</keyword>
<evidence type="ECO:0000313" key="3">
    <source>
        <dbReference type="Proteomes" id="UP000287352"/>
    </source>
</evidence>
<comment type="caution">
    <text evidence="2">The sequence shown here is derived from an EMBL/GenBank/DDBJ whole genome shotgun (WGS) entry which is preliminary data.</text>
</comment>
<keyword evidence="3" id="KW-1185">Reference proteome</keyword>
<dbReference type="AlphaFoldDB" id="A0A401ZUR6"/>
<keyword evidence="1" id="KW-0472">Membrane</keyword>